<evidence type="ECO:0000313" key="2">
    <source>
        <dbReference type="Proteomes" id="UP000161385"/>
    </source>
</evidence>
<sequence length="108" mass="12394">MSDGSADRARLRHLHHCRQPYCFAREPHDFIYFVIPEDHPQGPAHGVKLEIEEELRSHLIHLFTARPLLAEKAQGATTLTLFCICREPALHEDLCCHLCAEYNKHRGG</sequence>
<evidence type="ECO:0000313" key="1">
    <source>
        <dbReference type="EMBL" id="ALE30405.1"/>
    </source>
</evidence>
<reference evidence="1 2" key="1">
    <citation type="journal article" date="2015" name="Arch. Virol.">
        <title>Taxonomy proposal for Old World monkey adenoviruses: characterisation of several non-human, non-ape primate adenovirus lineages.</title>
        <authorList>
            <person name="Panto L."/>
            <person name="Podgorski I.I."/>
            <person name="Janoska M."/>
            <person name="Marko O."/>
            <person name="Harrach B."/>
        </authorList>
    </citation>
    <scope>NUCLEOTIDE SEQUENCE [LARGE SCALE GENOMIC DNA]</scope>
    <source>
        <strain evidence="1">C-8</strain>
    </source>
</reference>
<dbReference type="Proteomes" id="UP000161385">
    <property type="component" value="Segment"/>
</dbReference>
<proteinExistence type="predicted"/>
<dbReference type="KEGG" id="vg:26100682"/>
<dbReference type="EMBL" id="KP329564">
    <property type="protein sequence ID" value="ALE30405.1"/>
    <property type="molecule type" value="Genomic_DNA"/>
</dbReference>
<accession>A0A0M4MU23</accession>
<dbReference type="RefSeq" id="YP_009174162.1">
    <property type="nucleotide sequence ID" value="NC_028105.1"/>
</dbReference>
<dbReference type="Pfam" id="PF05248">
    <property type="entry name" value="Adeno_E3A"/>
    <property type="match status" value="1"/>
</dbReference>
<organism evidence="1 2">
    <name type="scientific">Simian adenovirus 16</name>
    <dbReference type="NCBI Taxonomy" id="1715778"/>
    <lineage>
        <taxon>Viruses</taxon>
        <taxon>Varidnaviria</taxon>
        <taxon>Bamfordvirae</taxon>
        <taxon>Preplasmiviricota</taxon>
        <taxon>Polisuviricotina</taxon>
        <taxon>Pharingeaviricetes</taxon>
        <taxon>Rowavirales</taxon>
        <taxon>Adenoviridae</taxon>
        <taxon>Mastadenovirus</taxon>
        <taxon>Mastadenovirus alienum</taxon>
        <taxon>Simian mastadenovirus E</taxon>
    </lineage>
</organism>
<protein>
    <submittedName>
        <fullName evidence="1">12.5K</fullName>
    </submittedName>
</protein>
<keyword evidence="2" id="KW-1185">Reference proteome</keyword>
<name>A0A0M4MU23_9ADEN</name>
<dbReference type="InterPro" id="IPR007912">
    <property type="entry name" value="Adeno_E3A"/>
</dbReference>
<dbReference type="OrthoDB" id="18141at10239"/>
<dbReference type="GeneID" id="26100682"/>